<evidence type="ECO:0000256" key="7">
    <source>
        <dbReference type="ARBA" id="ARBA00023053"/>
    </source>
</evidence>
<keyword evidence="5 8" id="KW-0479">Metal-binding</keyword>
<evidence type="ECO:0000313" key="9">
    <source>
        <dbReference type="EMBL" id="AKI96935.1"/>
    </source>
</evidence>
<dbReference type="PANTHER" id="PTHR32194">
    <property type="entry name" value="METALLOPROTEASE TLDD"/>
    <property type="match status" value="1"/>
</dbReference>
<dbReference type="RefSeq" id="WP_047754070.1">
    <property type="nucleotide sequence ID" value="NZ_CAJUHA010000019.1"/>
</dbReference>
<dbReference type="Gene3D" id="3.60.20.10">
    <property type="entry name" value="Glutamine Phosphoribosylpyrophosphate, subunit 1, domain 1"/>
    <property type="match status" value="1"/>
</dbReference>
<keyword evidence="8" id="KW-0888">Threonine protease</keyword>
<keyword evidence="10" id="KW-1185">Reference proteome</keyword>
<dbReference type="Pfam" id="PF00227">
    <property type="entry name" value="Proteasome"/>
    <property type="match status" value="1"/>
</dbReference>
<dbReference type="HAMAP" id="MF_00248">
    <property type="entry name" value="HslV"/>
    <property type="match status" value="1"/>
</dbReference>
<dbReference type="GO" id="GO:0051603">
    <property type="term" value="P:proteolysis involved in protein catabolic process"/>
    <property type="evidence" value="ECO:0007669"/>
    <property type="project" value="InterPro"/>
</dbReference>
<comment type="function">
    <text evidence="8">Protease subunit of a proteasome-like degradation complex believed to be a general protein degrading machinery.</text>
</comment>
<dbReference type="GO" id="GO:0046872">
    <property type="term" value="F:metal ion binding"/>
    <property type="evidence" value="ECO:0007669"/>
    <property type="project" value="UniProtKB-KW"/>
</dbReference>
<dbReference type="InterPro" id="IPR001353">
    <property type="entry name" value="Proteasome_sua/b"/>
</dbReference>
<evidence type="ECO:0000256" key="6">
    <source>
        <dbReference type="ARBA" id="ARBA00022801"/>
    </source>
</evidence>
<dbReference type="PATRIC" id="fig|1330330.3.peg.575"/>
<dbReference type="NCBIfam" id="TIGR03692">
    <property type="entry name" value="ATP_dep_HslV"/>
    <property type="match status" value="1"/>
</dbReference>
<evidence type="ECO:0000256" key="4">
    <source>
        <dbReference type="ARBA" id="ARBA00022670"/>
    </source>
</evidence>
<dbReference type="InterPro" id="IPR023333">
    <property type="entry name" value="Proteasome_suB-type"/>
</dbReference>
<keyword evidence="6 8" id="KW-0378">Hydrolase</keyword>
<organism evidence="9 10">
    <name type="scientific">Kosmotoga pacifica</name>
    <dbReference type="NCBI Taxonomy" id="1330330"/>
    <lineage>
        <taxon>Bacteria</taxon>
        <taxon>Thermotogati</taxon>
        <taxon>Thermotogota</taxon>
        <taxon>Thermotogae</taxon>
        <taxon>Kosmotogales</taxon>
        <taxon>Kosmotogaceae</taxon>
        <taxon>Kosmotoga</taxon>
    </lineage>
</organism>
<evidence type="ECO:0000256" key="2">
    <source>
        <dbReference type="ARBA" id="ARBA00006053"/>
    </source>
</evidence>
<dbReference type="Proteomes" id="UP000035159">
    <property type="component" value="Chromosome"/>
</dbReference>
<dbReference type="PROSITE" id="PS51476">
    <property type="entry name" value="PROTEASOME_BETA_2"/>
    <property type="match status" value="1"/>
</dbReference>
<feature type="binding site" evidence="8">
    <location>
        <position position="168"/>
    </location>
    <ligand>
        <name>Na(+)</name>
        <dbReference type="ChEBI" id="CHEBI:29101"/>
    </ligand>
</feature>
<evidence type="ECO:0000313" key="10">
    <source>
        <dbReference type="Proteomes" id="UP000035159"/>
    </source>
</evidence>
<dbReference type="SUPFAM" id="SSF56235">
    <property type="entry name" value="N-terminal nucleophile aminohydrolases (Ntn hydrolases)"/>
    <property type="match status" value="1"/>
</dbReference>
<dbReference type="PANTHER" id="PTHR32194:SF0">
    <property type="entry name" value="ATP-DEPENDENT PROTEASE SUBUNIT HSLV"/>
    <property type="match status" value="1"/>
</dbReference>
<protein>
    <recommendedName>
        <fullName evidence="8">ATP-dependent protease subunit HslV</fullName>
        <ecNumber evidence="8">3.4.25.2</ecNumber>
    </recommendedName>
</protein>
<keyword evidence="7 8" id="KW-0915">Sodium</keyword>
<feature type="active site" evidence="8">
    <location>
        <position position="7"/>
    </location>
</feature>
<proteinExistence type="inferred from homology"/>
<dbReference type="STRING" id="1330330.IX53_02860"/>
<dbReference type="CDD" id="cd01913">
    <property type="entry name" value="protease_HslV"/>
    <property type="match status" value="1"/>
</dbReference>
<comment type="subunit">
    <text evidence="8">A double ring-shaped homohexamer of HslV is capped on each side by a ring-shaped HslU homohexamer. The assembly of the HslU/HslV complex is dependent on binding of ATP.</text>
</comment>
<dbReference type="PIRSF" id="PIRSF039093">
    <property type="entry name" value="HslV"/>
    <property type="match status" value="1"/>
</dbReference>
<keyword evidence="8" id="KW-0021">Allosteric enzyme</keyword>
<dbReference type="EMBL" id="CP011232">
    <property type="protein sequence ID" value="AKI96935.1"/>
    <property type="molecule type" value="Genomic_DNA"/>
</dbReference>
<dbReference type="GO" id="GO:0005839">
    <property type="term" value="C:proteasome core complex"/>
    <property type="evidence" value="ECO:0007669"/>
    <property type="project" value="InterPro"/>
</dbReference>
<sequence>MEKMHGTTVIAIKRGNKTVIAGDGQITLGSTVMKGSARKVRKLGDGKVLAGFAGSVADALSLFEKFEEKYRESNSSLLRAAVNLAKEWRTNKILRNLEALLLVADKDNILLISGSGEVIQPDENVIAIGSGASYALAAARALMRNTDMDAEEIARKSMEIASEICIYTNSNFSIEVLEVK</sequence>
<evidence type="ECO:0000256" key="1">
    <source>
        <dbReference type="ARBA" id="ARBA00004496"/>
    </source>
</evidence>
<dbReference type="OrthoDB" id="9804884at2"/>
<dbReference type="NCBIfam" id="NF003964">
    <property type="entry name" value="PRK05456.1"/>
    <property type="match status" value="1"/>
</dbReference>
<name>A0A0G2Z5T0_9BACT</name>
<comment type="activity regulation">
    <text evidence="8">Allosterically activated by HslU binding.</text>
</comment>
<keyword evidence="3 8" id="KW-0963">Cytoplasm</keyword>
<dbReference type="InterPro" id="IPR022281">
    <property type="entry name" value="ATP-dep_Prtase_HsIV_su"/>
</dbReference>
<dbReference type="EC" id="3.4.25.2" evidence="8"/>
<gene>
    <name evidence="8" type="primary">hslV</name>
    <name evidence="9" type="ORF">IX53_02860</name>
</gene>
<evidence type="ECO:0000256" key="5">
    <source>
        <dbReference type="ARBA" id="ARBA00022723"/>
    </source>
</evidence>
<reference evidence="9 10" key="1">
    <citation type="submission" date="2015-04" db="EMBL/GenBank/DDBJ databases">
        <title>Complete Genome Sequence of Kosmotoga pacifica SLHLJ1.</title>
        <authorList>
            <person name="Jiang L.J."/>
            <person name="Shao Z.Z."/>
            <person name="Jebbar M."/>
        </authorList>
    </citation>
    <scope>NUCLEOTIDE SEQUENCE [LARGE SCALE GENOMIC DNA]</scope>
    <source>
        <strain evidence="9 10">SLHLJ1</strain>
    </source>
</reference>
<feature type="binding site" evidence="8">
    <location>
        <position position="162"/>
    </location>
    <ligand>
        <name>Na(+)</name>
        <dbReference type="ChEBI" id="CHEBI:29101"/>
    </ligand>
</feature>
<keyword evidence="4 8" id="KW-0645">Protease</keyword>
<comment type="subcellular location">
    <subcellularLocation>
        <location evidence="1 8">Cytoplasm</location>
    </subcellularLocation>
</comment>
<accession>A0A0G2Z5T0</accession>
<feature type="binding site" evidence="8">
    <location>
        <position position="165"/>
    </location>
    <ligand>
        <name>Na(+)</name>
        <dbReference type="ChEBI" id="CHEBI:29101"/>
    </ligand>
</feature>
<dbReference type="InterPro" id="IPR029055">
    <property type="entry name" value="Ntn_hydrolases_N"/>
</dbReference>
<dbReference type="GO" id="GO:0004298">
    <property type="term" value="F:threonine-type endopeptidase activity"/>
    <property type="evidence" value="ECO:0007669"/>
    <property type="project" value="UniProtKB-KW"/>
</dbReference>
<evidence type="ECO:0000256" key="8">
    <source>
        <dbReference type="HAMAP-Rule" id="MF_00248"/>
    </source>
</evidence>
<dbReference type="KEGG" id="kpf:IX53_02860"/>
<comment type="catalytic activity">
    <reaction evidence="8">
        <text>ATP-dependent cleavage of peptide bonds with broad specificity.</text>
        <dbReference type="EC" id="3.4.25.2"/>
    </reaction>
</comment>
<dbReference type="AlphaFoldDB" id="A0A0G2Z5T0"/>
<comment type="similarity">
    <text evidence="2 8">Belongs to the peptidase T1B family. HslV subfamily.</text>
</comment>
<dbReference type="GO" id="GO:0009376">
    <property type="term" value="C:HslUV protease complex"/>
    <property type="evidence" value="ECO:0007669"/>
    <property type="project" value="UniProtKB-UniRule"/>
</dbReference>
<evidence type="ECO:0000256" key="3">
    <source>
        <dbReference type="ARBA" id="ARBA00022490"/>
    </source>
</evidence>